<proteinExistence type="predicted"/>
<accession>A0A543HJP4</accession>
<reference evidence="2 3" key="1">
    <citation type="submission" date="2019-06" db="EMBL/GenBank/DDBJ databases">
        <title>Genome sequencing of plant associated microbes to promote plant fitness in Sorghum bicolor and Oryza sativa.</title>
        <authorList>
            <person name="Coleman-Derr D."/>
        </authorList>
    </citation>
    <scope>NUCLEOTIDE SEQUENCE [LARGE SCALE GENOMIC DNA]</scope>
    <source>
        <strain evidence="2 3">KV-663</strain>
    </source>
</reference>
<protein>
    <submittedName>
        <fullName evidence="2">Radical SAM-linked protein</fullName>
    </submittedName>
</protein>
<evidence type="ECO:0000259" key="1">
    <source>
        <dbReference type="Pfam" id="PF10105"/>
    </source>
</evidence>
<organism evidence="2 3">
    <name type="scientific">Humibacillus xanthopallidus</name>
    <dbReference type="NCBI Taxonomy" id="412689"/>
    <lineage>
        <taxon>Bacteria</taxon>
        <taxon>Bacillati</taxon>
        <taxon>Actinomycetota</taxon>
        <taxon>Actinomycetes</taxon>
        <taxon>Micrococcales</taxon>
        <taxon>Intrasporangiaceae</taxon>
        <taxon>Humibacillus</taxon>
    </lineage>
</organism>
<name>A0A543HJP4_9MICO</name>
<evidence type="ECO:0000313" key="2">
    <source>
        <dbReference type="EMBL" id="TQM58558.1"/>
    </source>
</evidence>
<gene>
    <name evidence="2" type="ORF">FBY41_3927</name>
</gene>
<dbReference type="AlphaFoldDB" id="A0A543HJP4"/>
<dbReference type="RefSeq" id="WP_141846074.1">
    <property type="nucleotide sequence ID" value="NZ_VFPM01000003.1"/>
</dbReference>
<dbReference type="Pfam" id="PF10105">
    <property type="entry name" value="DUF2344"/>
    <property type="match status" value="1"/>
</dbReference>
<feature type="domain" description="DUF2344" evidence="1">
    <location>
        <begin position="21"/>
        <end position="220"/>
    </location>
</feature>
<keyword evidence="3" id="KW-1185">Reference proteome</keyword>
<evidence type="ECO:0000313" key="3">
    <source>
        <dbReference type="Proteomes" id="UP000316747"/>
    </source>
</evidence>
<sequence length="261" mass="28108">MARQARQRVPEGPAPDPAVQKLRIRYTKRGRLRFTSSRDFQRALERALRRADVPMAFSAGFHPHPKISYANAASTGTASEAEYVEISVTQRVDPESVRLALDEALPPGIDIVTVVEAAPGALADRLEASDWLLEFGGLDVQALQAAVDTLLARDTAEVTRMTKSGARTFDVRGAVLTAVVQSADEARADTAAQLGPSHVIAADCAILRMVVRHTTPAVRPDDILTALREIADLQPPRPPLVTRLAQGPLDTATARVTDPLS</sequence>
<dbReference type="NCBIfam" id="TIGR03936">
    <property type="entry name" value="sam_1_link_chp"/>
    <property type="match status" value="1"/>
</dbReference>
<dbReference type="EMBL" id="VFPM01000003">
    <property type="protein sequence ID" value="TQM58558.1"/>
    <property type="molecule type" value="Genomic_DNA"/>
</dbReference>
<dbReference type="OrthoDB" id="9780488at2"/>
<comment type="caution">
    <text evidence="2">The sequence shown here is derived from an EMBL/GenBank/DDBJ whole genome shotgun (WGS) entry which is preliminary data.</text>
</comment>
<dbReference type="InterPro" id="IPR018768">
    <property type="entry name" value="DUF2344"/>
</dbReference>
<dbReference type="Proteomes" id="UP000316747">
    <property type="component" value="Unassembled WGS sequence"/>
</dbReference>